<evidence type="ECO:0000313" key="2">
    <source>
        <dbReference type="Proteomes" id="UP000243515"/>
    </source>
</evidence>
<comment type="caution">
    <text evidence="1">The sequence shown here is derived from an EMBL/GenBank/DDBJ whole genome shotgun (WGS) entry which is preliminary data.</text>
</comment>
<keyword evidence="2" id="KW-1185">Reference proteome</keyword>
<evidence type="ECO:0008006" key="3">
    <source>
        <dbReference type="Google" id="ProtNLM"/>
    </source>
</evidence>
<evidence type="ECO:0000313" key="1">
    <source>
        <dbReference type="EMBL" id="OXV09935.1"/>
    </source>
</evidence>
<dbReference type="CDD" id="cd02440">
    <property type="entry name" value="AdoMet_MTases"/>
    <property type="match status" value="1"/>
</dbReference>
<dbReference type="PANTHER" id="PTHR43591:SF10">
    <property type="entry name" value="ABC TRANSMEMBRANE TYPE-1 DOMAIN-CONTAINING PROTEIN-RELATED"/>
    <property type="match status" value="1"/>
</dbReference>
<gene>
    <name evidence="1" type="ORF">Egran_02302</name>
</gene>
<dbReference type="SUPFAM" id="SSF53335">
    <property type="entry name" value="S-adenosyl-L-methionine-dependent methyltransferases"/>
    <property type="match status" value="1"/>
</dbReference>
<name>A0A232M0J8_9EURO</name>
<dbReference type="OrthoDB" id="2013972at2759"/>
<sequence length="329" mass="36879">MPVTPGPPSNPDQASSGITVEVDAEEVDSILSDEEGSTYTASIASVHEWKFGRRYNFGSYQFPNDEPEQARLNICHDAFFFLLENRLFLAPIDPDGMRILDIGTGTGVWAIEMGNSYSSATIVGKDLSPIQPLWGPQNVEFMLDDIEHDWEETQPYGYIHCRYMAGSISDWPHLVRQCYQNVKPGGWVEFQETICSPYSEDGSLEPTNKLIELIRLLVDACNCVGRSLDPGPSLKGWLQDAGFTRIQVRCIKSPIGTWPKDPRLKEAGLLLALNLIEGVDAFTAVLFREVMGWSPDEITAFNEAVRKDLQRRSVHAMFDYIVITAQKPE</sequence>
<dbReference type="Proteomes" id="UP000243515">
    <property type="component" value="Unassembled WGS sequence"/>
</dbReference>
<accession>A0A232M0J8</accession>
<dbReference type="GO" id="GO:0008168">
    <property type="term" value="F:methyltransferase activity"/>
    <property type="evidence" value="ECO:0007669"/>
    <property type="project" value="TreeGrafter"/>
</dbReference>
<reference evidence="1 2" key="1">
    <citation type="journal article" date="2015" name="Environ. Microbiol.">
        <title>Metagenome sequence of Elaphomyces granulatus from sporocarp tissue reveals Ascomycota ectomycorrhizal fingerprints of genome expansion and a Proteobacteria-rich microbiome.</title>
        <authorList>
            <person name="Quandt C.A."/>
            <person name="Kohler A."/>
            <person name="Hesse C.N."/>
            <person name="Sharpton T.J."/>
            <person name="Martin F."/>
            <person name="Spatafora J.W."/>
        </authorList>
    </citation>
    <scope>NUCLEOTIDE SEQUENCE [LARGE SCALE GENOMIC DNA]</scope>
    <source>
        <strain evidence="1 2">OSC145934</strain>
    </source>
</reference>
<organism evidence="1 2">
    <name type="scientific">Elaphomyces granulatus</name>
    <dbReference type="NCBI Taxonomy" id="519963"/>
    <lineage>
        <taxon>Eukaryota</taxon>
        <taxon>Fungi</taxon>
        <taxon>Dikarya</taxon>
        <taxon>Ascomycota</taxon>
        <taxon>Pezizomycotina</taxon>
        <taxon>Eurotiomycetes</taxon>
        <taxon>Eurotiomycetidae</taxon>
        <taxon>Eurotiales</taxon>
        <taxon>Elaphomycetaceae</taxon>
        <taxon>Elaphomyces</taxon>
    </lineage>
</organism>
<protein>
    <recommendedName>
        <fullName evidence="3">Methyltransferase domain-containing protein</fullName>
    </recommendedName>
</protein>
<dbReference type="PANTHER" id="PTHR43591">
    <property type="entry name" value="METHYLTRANSFERASE"/>
    <property type="match status" value="1"/>
</dbReference>
<dbReference type="Pfam" id="PF13489">
    <property type="entry name" value="Methyltransf_23"/>
    <property type="match status" value="1"/>
</dbReference>
<dbReference type="AlphaFoldDB" id="A0A232M0J8"/>
<dbReference type="InterPro" id="IPR029063">
    <property type="entry name" value="SAM-dependent_MTases_sf"/>
</dbReference>
<dbReference type="EMBL" id="NPHW01003220">
    <property type="protein sequence ID" value="OXV09935.1"/>
    <property type="molecule type" value="Genomic_DNA"/>
</dbReference>
<dbReference type="Gene3D" id="3.40.50.150">
    <property type="entry name" value="Vaccinia Virus protein VP39"/>
    <property type="match status" value="1"/>
</dbReference>
<proteinExistence type="predicted"/>